<dbReference type="GO" id="GO:0016020">
    <property type="term" value="C:membrane"/>
    <property type="evidence" value="ECO:0007669"/>
    <property type="project" value="UniProtKB-SubCell"/>
</dbReference>
<dbReference type="InterPro" id="IPR002994">
    <property type="entry name" value="Surf1/Shy1"/>
</dbReference>
<feature type="transmembrane region" description="Helical" evidence="5">
    <location>
        <begin position="214"/>
        <end position="232"/>
    </location>
</feature>
<dbReference type="CDD" id="cd06662">
    <property type="entry name" value="SURF1"/>
    <property type="match status" value="1"/>
</dbReference>
<evidence type="ECO:0000256" key="2">
    <source>
        <dbReference type="ARBA" id="ARBA00022692"/>
    </source>
</evidence>
<comment type="subcellular location">
    <subcellularLocation>
        <location evidence="1">Membrane</location>
    </subcellularLocation>
</comment>
<organism evidence="6">
    <name type="scientific">hydrothermal vent metagenome</name>
    <dbReference type="NCBI Taxonomy" id="652676"/>
    <lineage>
        <taxon>unclassified sequences</taxon>
        <taxon>metagenomes</taxon>
        <taxon>ecological metagenomes</taxon>
    </lineage>
</organism>
<dbReference type="Pfam" id="PF02104">
    <property type="entry name" value="SURF1"/>
    <property type="match status" value="1"/>
</dbReference>
<dbReference type="EMBL" id="UOED01000033">
    <property type="protein sequence ID" value="VAV88467.1"/>
    <property type="molecule type" value="Genomic_DNA"/>
</dbReference>
<name>A0A3B0RAD9_9ZZZZ</name>
<gene>
    <name evidence="6" type="ORF">MNBD_ALPHA02-1955</name>
</gene>
<keyword evidence="3 5" id="KW-1133">Transmembrane helix</keyword>
<accession>A0A3B0RAD9</accession>
<proteinExistence type="predicted"/>
<dbReference type="AlphaFoldDB" id="A0A3B0RAD9"/>
<evidence type="ECO:0000256" key="3">
    <source>
        <dbReference type="ARBA" id="ARBA00022989"/>
    </source>
</evidence>
<dbReference type="PANTHER" id="PTHR23427">
    <property type="entry name" value="SURFEIT LOCUS PROTEIN"/>
    <property type="match status" value="1"/>
</dbReference>
<sequence>MISKYSFKPRLWPTLMTIPLLVVLALLGNWQVDRLEWKLGLTEKLEQRYYLPPLGIPATITTPDDWLYRHVTVSGRFLHMREMPLYSVGPNGRPGYDLFTPLLTTDGKYVIINRGWVPEDLKEQSARPDTIKSGPVKITGVLRKSWHKERFAPENDLDRNIWFYGDLNAMAQAQELSDVFPMFVYANEGKEPGQYPVGGRTRVQLVNNHLDYAMTWYGLAIVLLVIYVISSLHKVERPDDNF</sequence>
<evidence type="ECO:0000313" key="6">
    <source>
        <dbReference type="EMBL" id="VAV88467.1"/>
    </source>
</evidence>
<dbReference type="InterPro" id="IPR045214">
    <property type="entry name" value="Surf1/Surf4"/>
</dbReference>
<dbReference type="PANTHER" id="PTHR23427:SF2">
    <property type="entry name" value="SURFEIT LOCUS PROTEIN 1"/>
    <property type="match status" value="1"/>
</dbReference>
<protein>
    <submittedName>
        <fullName evidence="6">Cytochrome oxidase biogenesis protein Surf1, facilitates heme A insertion</fullName>
    </submittedName>
</protein>
<keyword evidence="2 5" id="KW-0812">Transmembrane</keyword>
<dbReference type="PROSITE" id="PS50895">
    <property type="entry name" value="SURF1"/>
    <property type="match status" value="1"/>
</dbReference>
<reference evidence="6" key="1">
    <citation type="submission" date="2018-06" db="EMBL/GenBank/DDBJ databases">
        <authorList>
            <person name="Zhirakovskaya E."/>
        </authorList>
    </citation>
    <scope>NUCLEOTIDE SEQUENCE</scope>
</reference>
<evidence type="ECO:0000256" key="1">
    <source>
        <dbReference type="ARBA" id="ARBA00004370"/>
    </source>
</evidence>
<keyword evidence="4 5" id="KW-0472">Membrane</keyword>
<evidence type="ECO:0000256" key="4">
    <source>
        <dbReference type="ARBA" id="ARBA00023136"/>
    </source>
</evidence>
<evidence type="ECO:0000256" key="5">
    <source>
        <dbReference type="SAM" id="Phobius"/>
    </source>
</evidence>